<dbReference type="RefSeq" id="WP_172795621.1">
    <property type="nucleotide sequence ID" value="NZ_BDCR01000004.1"/>
</dbReference>
<name>A0A171ATC9_9BACT</name>
<dbReference type="AlphaFoldDB" id="A0A171ATC9"/>
<evidence type="ECO:0000259" key="2">
    <source>
        <dbReference type="SMART" id="SM00642"/>
    </source>
</evidence>
<dbReference type="SMART" id="SM00642">
    <property type="entry name" value="Aamy"/>
    <property type="match status" value="1"/>
</dbReference>
<evidence type="ECO:0000256" key="1">
    <source>
        <dbReference type="ARBA" id="ARBA00008061"/>
    </source>
</evidence>
<dbReference type="GO" id="GO:0009313">
    <property type="term" value="P:oligosaccharide catabolic process"/>
    <property type="evidence" value="ECO:0007669"/>
    <property type="project" value="TreeGrafter"/>
</dbReference>
<organism evidence="3 4">
    <name type="scientific">Paludibacter jiangxiensis</name>
    <dbReference type="NCBI Taxonomy" id="681398"/>
    <lineage>
        <taxon>Bacteria</taxon>
        <taxon>Pseudomonadati</taxon>
        <taxon>Bacteroidota</taxon>
        <taxon>Bacteroidia</taxon>
        <taxon>Bacteroidales</taxon>
        <taxon>Paludibacteraceae</taxon>
        <taxon>Paludibacter</taxon>
    </lineage>
</organism>
<dbReference type="Gene3D" id="3.20.20.80">
    <property type="entry name" value="Glycosidases"/>
    <property type="match status" value="1"/>
</dbReference>
<comment type="caution">
    <text evidence="3">The sequence shown here is derived from an EMBL/GenBank/DDBJ whole genome shotgun (WGS) entry which is preliminary data.</text>
</comment>
<dbReference type="InterPro" id="IPR017853">
    <property type="entry name" value="GH"/>
</dbReference>
<evidence type="ECO:0000313" key="3">
    <source>
        <dbReference type="EMBL" id="GAT64239.1"/>
    </source>
</evidence>
<dbReference type="STRING" id="681398.PJIAN_4789"/>
<dbReference type="InterPro" id="IPR013780">
    <property type="entry name" value="Glyco_hydro_b"/>
</dbReference>
<dbReference type="PANTHER" id="PTHR10357">
    <property type="entry name" value="ALPHA-AMYLASE FAMILY MEMBER"/>
    <property type="match status" value="1"/>
</dbReference>
<dbReference type="Pfam" id="PF00128">
    <property type="entry name" value="Alpha-amylase"/>
    <property type="match status" value="1"/>
</dbReference>
<protein>
    <submittedName>
        <fullName evidence="3">Maltose alpha-D-glucosyltransferase</fullName>
    </submittedName>
</protein>
<keyword evidence="3" id="KW-0808">Transferase</keyword>
<dbReference type="GO" id="GO:0016740">
    <property type="term" value="F:transferase activity"/>
    <property type="evidence" value="ECO:0007669"/>
    <property type="project" value="UniProtKB-KW"/>
</dbReference>
<accession>A0A171ATC9</accession>
<proteinExistence type="inferred from homology"/>
<dbReference type="Gene3D" id="3.90.400.10">
    <property type="entry name" value="Oligo-1,6-glucosidase, Domain 2"/>
    <property type="match status" value="1"/>
</dbReference>
<reference evidence="4" key="2">
    <citation type="journal article" date="2017" name="Genome Announc.">
        <title>Draft genome sequence of Paludibacter jiangxiensis NM7(T), a propionate-producing fermentative bacterium.</title>
        <authorList>
            <person name="Qiu Y.-L."/>
            <person name="Tourlousse D.M."/>
            <person name="Matsuura N."/>
            <person name="Ohashi A."/>
            <person name="Sekiguchi Y."/>
        </authorList>
    </citation>
    <scope>NUCLEOTIDE SEQUENCE [LARGE SCALE GENOMIC DNA]</scope>
    <source>
        <strain evidence="4">NM7</strain>
    </source>
</reference>
<dbReference type="PANTHER" id="PTHR10357:SF179">
    <property type="entry name" value="NEUTRAL AND BASIC AMINO ACID TRANSPORT PROTEIN RBAT"/>
    <property type="match status" value="1"/>
</dbReference>
<dbReference type="InterPro" id="IPR045857">
    <property type="entry name" value="O16G_dom_2"/>
</dbReference>
<gene>
    <name evidence="3" type="ORF">PJIAN_4789</name>
</gene>
<dbReference type="GO" id="GO:0004556">
    <property type="term" value="F:alpha-amylase activity"/>
    <property type="evidence" value="ECO:0007669"/>
    <property type="project" value="TreeGrafter"/>
</dbReference>
<comment type="similarity">
    <text evidence="1">Belongs to the glycosyl hydrolase 13 family.</text>
</comment>
<reference evidence="4" key="1">
    <citation type="submission" date="2016-04" db="EMBL/GenBank/DDBJ databases">
        <title>Draft genome sequence of Paludibacter jiangxiensis strain NM7.</title>
        <authorList>
            <person name="Qiu Y."/>
            <person name="Matsuura N."/>
            <person name="Ohashi A."/>
            <person name="Tourlousse M.D."/>
            <person name="Sekiguchi Y."/>
        </authorList>
    </citation>
    <scope>NUCLEOTIDE SEQUENCE [LARGE SCALE GENOMIC DNA]</scope>
    <source>
        <strain evidence="4">NM7</strain>
    </source>
</reference>
<feature type="domain" description="Glycosyl hydrolase family 13 catalytic" evidence="2">
    <location>
        <begin position="52"/>
        <end position="439"/>
    </location>
</feature>
<dbReference type="Proteomes" id="UP000076586">
    <property type="component" value="Unassembled WGS sequence"/>
</dbReference>
<sequence length="585" mass="66636">MKNNGLHIVFFILLALLSFQRVESQTQEANRITGNYTIPDCPDWAKNAVFYQIYPQTFYDSDGDGIGDLKGITQKLDYIKSLGVDAIWLNPFFESPFCDAGYDISDYYKVAPRYGTNDDAKTLFAEAHKRGLHVLFDFVASYTSMDHPWFNASAQQQKNRYSNWYIWTDNIWTNPPRRYLDSFVKGYGTRNGQYMRNFYYCEPALNYGFALPDTACKWQLPTDHPDVMSMREEMKNVVRFWMSLGADGFRADMAGALAKTANIQGNQQFFNTHEDATKKFWKEVRAMLKNEYPNAFTVSEWSYPLDALDGCFNADFFHWFDGYNDLFQKEGWRILNGVSEGHSYFDVEGKGDIKHFLDNFMVQYNPTKGKGYISLPLGNHDNARLGNKRSDDDLEIIYAFGLTMPGVPFIYYGNEIGMKQMPSDWPQVEGAYRPRNGARTPMQWTSGKNLGFSTAASEKLYLPVDSAINAPNVADEEKVPNSLLNKTRKLIALKHTEPALANYAEFIPLFAQSKTYPFVYARANNKDVVLVILNPSGKEATASFDLPLKYVKTSVLAGKALKLQKKDNTVTVTVPGQTYSILKLL</sequence>
<evidence type="ECO:0000313" key="4">
    <source>
        <dbReference type="Proteomes" id="UP000076586"/>
    </source>
</evidence>
<dbReference type="SUPFAM" id="SSF51011">
    <property type="entry name" value="Glycosyl hydrolase domain"/>
    <property type="match status" value="1"/>
</dbReference>
<dbReference type="EMBL" id="BDCR01000004">
    <property type="protein sequence ID" value="GAT64239.1"/>
    <property type="molecule type" value="Genomic_DNA"/>
</dbReference>
<dbReference type="SUPFAM" id="SSF51445">
    <property type="entry name" value="(Trans)glycosidases"/>
    <property type="match status" value="1"/>
</dbReference>
<keyword evidence="4" id="KW-1185">Reference proteome</keyword>
<dbReference type="InterPro" id="IPR006047">
    <property type="entry name" value="GH13_cat_dom"/>
</dbReference>
<dbReference type="Gene3D" id="2.60.40.1180">
    <property type="entry name" value="Golgi alpha-mannosidase II"/>
    <property type="match status" value="1"/>
</dbReference>